<gene>
    <name evidence="2" type="ORF">AWR36_012645</name>
</gene>
<dbReference type="Pfam" id="PF13453">
    <property type="entry name" value="Zn_ribbon_TFIIB"/>
    <property type="match status" value="1"/>
</dbReference>
<dbReference type="Proteomes" id="UP000218427">
    <property type="component" value="Unassembled WGS sequence"/>
</dbReference>
<organism evidence="2 3">
    <name type="scientific">Microbulbifer flavimaris</name>
    <dbReference type="NCBI Taxonomy" id="1781068"/>
    <lineage>
        <taxon>Bacteria</taxon>
        <taxon>Pseudomonadati</taxon>
        <taxon>Pseudomonadota</taxon>
        <taxon>Gammaproteobacteria</taxon>
        <taxon>Cellvibrionales</taxon>
        <taxon>Microbulbiferaceae</taxon>
        <taxon>Microbulbifer</taxon>
    </lineage>
</organism>
<evidence type="ECO:0000313" key="2">
    <source>
        <dbReference type="EMBL" id="PCO04836.1"/>
    </source>
</evidence>
<dbReference type="RefSeq" id="WP_067085489.1">
    <property type="nucleotide sequence ID" value="NZ_LRFG02000004.1"/>
</dbReference>
<dbReference type="EMBL" id="LRFG02000004">
    <property type="protein sequence ID" value="PCO04836.1"/>
    <property type="molecule type" value="Genomic_DNA"/>
</dbReference>
<keyword evidence="3" id="KW-1185">Reference proteome</keyword>
<name>A0ABX4HY51_9GAMM</name>
<proteinExistence type="predicted"/>
<comment type="caution">
    <text evidence="2">The sequence shown here is derived from an EMBL/GenBank/DDBJ whole genome shotgun (WGS) entry which is preliminary data.</text>
</comment>
<sequence>MQCPSCKDVSLVNAEREAIEIDYCPNCHGIWLDRGELDKIIERSVSDAMGPGAAHREQHVQKPHKQKRNLITELFDF</sequence>
<feature type="domain" description="Transcription factor zinc-finger" evidence="1">
    <location>
        <begin position="2"/>
        <end position="43"/>
    </location>
</feature>
<accession>A0ABX4HY51</accession>
<dbReference type="InterPro" id="IPR027392">
    <property type="entry name" value="TF_Znf"/>
</dbReference>
<reference evidence="2" key="1">
    <citation type="submission" date="2017-08" db="EMBL/GenBank/DDBJ databases">
        <title>Microbulbifer marisrubri sp. nov., a halophilic alphaproteobacterium isolated from marine sediment of the Yellow Sea, China.</title>
        <authorList>
            <person name="Zhang G."/>
            <person name="Xiong Q."/>
        </authorList>
    </citation>
    <scope>NUCLEOTIDE SEQUENCE [LARGE SCALE GENOMIC DNA]</scope>
    <source>
        <strain evidence="2">WRN-8</strain>
    </source>
</reference>
<protein>
    <recommendedName>
        <fullName evidence="1">Transcription factor zinc-finger domain-containing protein</fullName>
    </recommendedName>
</protein>
<evidence type="ECO:0000259" key="1">
    <source>
        <dbReference type="Pfam" id="PF13453"/>
    </source>
</evidence>
<evidence type="ECO:0000313" key="3">
    <source>
        <dbReference type="Proteomes" id="UP000218427"/>
    </source>
</evidence>